<dbReference type="Proteomes" id="UP000249334">
    <property type="component" value="Unassembled WGS sequence"/>
</dbReference>
<keyword evidence="1" id="KW-1133">Transmembrane helix</keyword>
<gene>
    <name evidence="3" type="ORF">GAR05_05624</name>
</gene>
<feature type="transmembrane region" description="Helical" evidence="1">
    <location>
        <begin position="61"/>
        <end position="81"/>
    </location>
</feature>
<feature type="transmembrane region" description="Helical" evidence="1">
    <location>
        <begin position="27"/>
        <end position="49"/>
    </location>
</feature>
<keyword evidence="4" id="KW-1185">Reference proteome</keyword>
<comment type="caution">
    <text evidence="3">The sequence shown here is derived from an EMBL/GenBank/DDBJ whole genome shotgun (WGS) entry which is preliminary data.</text>
</comment>
<evidence type="ECO:0000259" key="2">
    <source>
        <dbReference type="Pfam" id="PF20712"/>
    </source>
</evidence>
<accession>A0ABX9CB17</accession>
<protein>
    <recommendedName>
        <fullName evidence="2">Cyanobacterial TRADD-N associated 2 transmembrane domain-containing protein</fullName>
    </recommendedName>
</protein>
<name>A0ABX9CB17_9ACTN</name>
<organism evidence="3 4">
    <name type="scientific">Micromonospora saelicesensis</name>
    <dbReference type="NCBI Taxonomy" id="285676"/>
    <lineage>
        <taxon>Bacteria</taxon>
        <taxon>Bacillati</taxon>
        <taxon>Actinomycetota</taxon>
        <taxon>Actinomycetes</taxon>
        <taxon>Micromonosporales</taxon>
        <taxon>Micromonosporaceae</taxon>
        <taxon>Micromonospora</taxon>
    </lineage>
</organism>
<evidence type="ECO:0000256" key="1">
    <source>
        <dbReference type="SAM" id="Phobius"/>
    </source>
</evidence>
<proteinExistence type="predicted"/>
<reference evidence="3 4" key="1">
    <citation type="submission" date="2018-03" db="EMBL/GenBank/DDBJ databases">
        <title>Genomic framework for the identification of Micromonospora saelicesensis and Micromonospora noduli.</title>
        <authorList>
            <person name="Riesco R."/>
            <person name="Trujillo M.E."/>
        </authorList>
    </citation>
    <scope>NUCLEOTIDE SEQUENCE [LARGE SCALE GENOMIC DNA]</scope>
    <source>
        <strain evidence="3 4">GAR05</strain>
    </source>
</reference>
<dbReference type="Pfam" id="PF20712">
    <property type="entry name" value="CyanoTRADDas_TM"/>
    <property type="match status" value="1"/>
</dbReference>
<evidence type="ECO:0000313" key="4">
    <source>
        <dbReference type="Proteomes" id="UP000249334"/>
    </source>
</evidence>
<evidence type="ECO:0000313" key="3">
    <source>
        <dbReference type="EMBL" id="RAN93159.1"/>
    </source>
</evidence>
<sequence>MSEATPPTSEAASDDSRTSTSQSIPKAAILLISVLAGILSVALGSLIIFDTIRVDNISSSLPFAATLTFAVAAVSLTALLAKRADRETEAIRGAVEREATANREVVFHVGEGGTVNYQQHAEDRANTQASDSLQKQEAILREIYTQGLAQARTSFRLSMLFAALGAAILLAGAGLAIKNNSQGQAATITALSGLVIEIVSSLFFIQSNRANANMIKQGVLLREESQSDRLLNASRQVAGGIEDIKLRDEIRAKMAESILRLAGDTAGRPTQDSSAR</sequence>
<keyword evidence="1" id="KW-0812">Transmembrane</keyword>
<feature type="transmembrane region" description="Helical" evidence="1">
    <location>
        <begin position="183"/>
        <end position="205"/>
    </location>
</feature>
<dbReference type="InterPro" id="IPR048567">
    <property type="entry name" value="CyanoTRADDas_TM"/>
</dbReference>
<feature type="transmembrane region" description="Helical" evidence="1">
    <location>
        <begin position="157"/>
        <end position="177"/>
    </location>
</feature>
<dbReference type="RefSeq" id="WP_146755543.1">
    <property type="nucleotide sequence ID" value="NZ_PXXW01000048.1"/>
</dbReference>
<feature type="domain" description="Cyanobacterial TRADD-N associated 2 transmembrane" evidence="2">
    <location>
        <begin position="146"/>
        <end position="214"/>
    </location>
</feature>
<keyword evidence="1" id="KW-0472">Membrane</keyword>
<dbReference type="EMBL" id="PXXW01000048">
    <property type="protein sequence ID" value="RAN93159.1"/>
    <property type="molecule type" value="Genomic_DNA"/>
</dbReference>